<dbReference type="Pfam" id="PF04563">
    <property type="entry name" value="RNA_pol_Rpb2_1"/>
    <property type="match status" value="1"/>
</dbReference>
<proteinExistence type="inferred from homology"/>
<dbReference type="InterPro" id="IPR007641">
    <property type="entry name" value="RNA_pol_Rpb2_7"/>
</dbReference>
<dbReference type="InterPro" id="IPR037034">
    <property type="entry name" value="RNA_pol_Rpb2_2_sf"/>
</dbReference>
<dbReference type="SUPFAM" id="SSF64484">
    <property type="entry name" value="beta and beta-prime subunits of DNA dependent RNA-polymerase"/>
    <property type="match status" value="1"/>
</dbReference>
<dbReference type="InterPro" id="IPR007120">
    <property type="entry name" value="DNA-dir_RNAP_su2_dom"/>
</dbReference>
<keyword evidence="4 6" id="KW-0804">Transcription</keyword>
<dbReference type="GO" id="GO:0003677">
    <property type="term" value="F:DNA binding"/>
    <property type="evidence" value="ECO:0007669"/>
    <property type="project" value="UniProtKB-UniRule"/>
</dbReference>
<dbReference type="InterPro" id="IPR015712">
    <property type="entry name" value="DNA-dir_RNA_pol_su2"/>
</dbReference>
<dbReference type="GO" id="GO:0032549">
    <property type="term" value="F:ribonucleoside binding"/>
    <property type="evidence" value="ECO:0007669"/>
    <property type="project" value="InterPro"/>
</dbReference>
<evidence type="ECO:0000256" key="1">
    <source>
        <dbReference type="ARBA" id="ARBA00022478"/>
    </source>
</evidence>
<evidence type="ECO:0000313" key="17">
    <source>
        <dbReference type="Proteomes" id="UP000034849"/>
    </source>
</evidence>
<evidence type="ECO:0000256" key="3">
    <source>
        <dbReference type="ARBA" id="ARBA00022695"/>
    </source>
</evidence>
<dbReference type="EC" id="2.7.7.6" evidence="6 8"/>
<feature type="domain" description="RNA polymerase Rpb2" evidence="14">
    <location>
        <begin position="395"/>
        <end position="463"/>
    </location>
</feature>
<comment type="caution">
    <text evidence="16">The sequence shown here is derived from an EMBL/GenBank/DDBJ whole genome shotgun (WGS) entry which is preliminary data.</text>
</comment>
<evidence type="ECO:0000259" key="13">
    <source>
        <dbReference type="Pfam" id="PF04563"/>
    </source>
</evidence>
<comment type="similarity">
    <text evidence="6 7">Belongs to the RNA polymerase beta chain family.</text>
</comment>
<dbReference type="PANTHER" id="PTHR20856">
    <property type="entry name" value="DNA-DIRECTED RNA POLYMERASE I SUBUNIT 2"/>
    <property type="match status" value="1"/>
</dbReference>
<dbReference type="NCBIfam" id="TIGR02013">
    <property type="entry name" value="rpoB"/>
    <property type="match status" value="1"/>
</dbReference>
<dbReference type="InterPro" id="IPR019462">
    <property type="entry name" value="DNA-dir_RNA_pol_bsu_external_1"/>
</dbReference>
<keyword evidence="1 6" id="KW-0240">DNA-directed RNA polymerase</keyword>
<evidence type="ECO:0000259" key="15">
    <source>
        <dbReference type="Pfam" id="PF10385"/>
    </source>
</evidence>
<dbReference type="EMBL" id="LBSX01000005">
    <property type="protein sequence ID" value="KKQ27832.1"/>
    <property type="molecule type" value="Genomic_DNA"/>
</dbReference>
<evidence type="ECO:0000256" key="5">
    <source>
        <dbReference type="ARBA" id="ARBA00048552"/>
    </source>
</evidence>
<dbReference type="PROSITE" id="PS01166">
    <property type="entry name" value="RNA_POL_BETA"/>
    <property type="match status" value="1"/>
</dbReference>
<comment type="function">
    <text evidence="6 8">DNA-dependent RNA polymerase catalyzes the transcription of DNA into RNA using the four ribonucleoside triphosphates as substrates.</text>
</comment>
<dbReference type="InterPro" id="IPR010243">
    <property type="entry name" value="RNA_pol_bsu_bac"/>
</dbReference>
<evidence type="ECO:0000256" key="6">
    <source>
        <dbReference type="HAMAP-Rule" id="MF_01321"/>
    </source>
</evidence>
<name>A0A0G0GCX6_9BACT</name>
<dbReference type="Gene3D" id="2.40.50.150">
    <property type="match status" value="1"/>
</dbReference>
<evidence type="ECO:0000256" key="2">
    <source>
        <dbReference type="ARBA" id="ARBA00022679"/>
    </source>
</evidence>
<dbReference type="Gene3D" id="2.40.50.100">
    <property type="match status" value="1"/>
</dbReference>
<dbReference type="Gene3D" id="3.90.1110.10">
    <property type="entry name" value="RNA polymerase Rpb2, domain 2"/>
    <property type="match status" value="1"/>
</dbReference>
<evidence type="ECO:0000259" key="14">
    <source>
        <dbReference type="Pfam" id="PF04565"/>
    </source>
</evidence>
<dbReference type="InterPro" id="IPR007642">
    <property type="entry name" value="RNA_pol_Rpb2_2"/>
</dbReference>
<feature type="domain" description="RNA polymerase Rpb2" evidence="12">
    <location>
        <begin position="155"/>
        <end position="336"/>
    </location>
</feature>
<feature type="domain" description="DNA-directed RNA polymerase subunit 2 hybrid-binding" evidence="10">
    <location>
        <begin position="606"/>
        <end position="990"/>
    </location>
</feature>
<dbReference type="Gene3D" id="3.90.1100.10">
    <property type="match status" value="1"/>
</dbReference>
<keyword evidence="3 6" id="KW-0548">Nucleotidyltransferase</keyword>
<accession>A0A0G0GCX6</accession>
<dbReference type="Pfam" id="PF04561">
    <property type="entry name" value="RNA_pol_Rpb2_2"/>
    <property type="match status" value="1"/>
</dbReference>
<dbReference type="NCBIfam" id="NF001616">
    <property type="entry name" value="PRK00405.1"/>
    <property type="match status" value="1"/>
</dbReference>
<evidence type="ECO:0000256" key="8">
    <source>
        <dbReference type="RuleBase" id="RU363031"/>
    </source>
</evidence>
<dbReference type="Pfam" id="PF10385">
    <property type="entry name" value="RNA_pol_Rpb2_45"/>
    <property type="match status" value="1"/>
</dbReference>
<comment type="catalytic activity">
    <reaction evidence="5 6 8">
        <text>RNA(n) + a ribonucleoside 5'-triphosphate = RNA(n+1) + diphosphate</text>
        <dbReference type="Rhea" id="RHEA:21248"/>
        <dbReference type="Rhea" id="RHEA-COMP:14527"/>
        <dbReference type="Rhea" id="RHEA-COMP:17342"/>
        <dbReference type="ChEBI" id="CHEBI:33019"/>
        <dbReference type="ChEBI" id="CHEBI:61557"/>
        <dbReference type="ChEBI" id="CHEBI:140395"/>
        <dbReference type="EC" id="2.7.7.6"/>
    </reaction>
</comment>
<dbReference type="InterPro" id="IPR037033">
    <property type="entry name" value="DNA-dir_RNAP_su2_hyb_sf"/>
</dbReference>
<protein>
    <recommendedName>
        <fullName evidence="6 8">DNA-directed RNA polymerase subunit beta</fullName>
        <shortName evidence="6">RNAP subunit beta</shortName>
        <ecNumber evidence="6 8">2.7.7.6</ecNumber>
    </recommendedName>
    <alternativeName>
        <fullName evidence="6">RNA polymerase subunit beta</fullName>
    </alternativeName>
    <alternativeName>
        <fullName evidence="6">Transcriptase subunit beta</fullName>
    </alternativeName>
</protein>
<dbReference type="Pfam" id="PF04565">
    <property type="entry name" value="RNA_pol_Rpb2_3"/>
    <property type="match status" value="1"/>
</dbReference>
<dbReference type="GO" id="GO:0003899">
    <property type="term" value="F:DNA-directed RNA polymerase activity"/>
    <property type="evidence" value="ECO:0007669"/>
    <property type="project" value="UniProtKB-UniRule"/>
</dbReference>
<dbReference type="STRING" id="1619046.US42_C0005G0057"/>
<sequence>MPIFKRQPLKIKERQFFTDKREAIPLPDLIQIQKDSYNWFVKNGVRELFEEISPITDFTGRDLELYFEDYYIDEPKFDEVTCREKNITYEAPLRVNAKLINKRTSKSDTQEIYLGDIPVMTPRGTFVVNGIERCVVAQLIRSAGAFFTAENVRGRRYYGAKIIPNRGAWIEIETDLNNVVWIKVDRKRKVAATSLLRAFGMGNDEDIIKAFKDVNSHPNVDYVEATLKKDAARNEDDGLIEVYRRIRPGDLATSDNAKSLIHAMFFNFDRYDLGRVGVYKFNTKFELNLKEDDYEKKEERVLSLEKILLVLKEVVRLNVTQEEPDDIDHLGNRRLRAVGELVQNRFRVGMARMERIVKDRMSTYELESLSPNRLINARPVIGAVHEFFMSSQLSQFMDQINPLSELEHKRRVSALGPGGLSRDRAGFEVRDVHTTHYGRICPIATPEGPNIGLVGHLASFAKVNSFGFLETPYRKVAQEKGKKPKVTNEVVYLNSFQEERIITVSANTVVDKDGYILGVRVPARIKGEPGVTEVENIDYMDVASNQILSIATSCIPFLEHDDATRALMGSNMQRQAVPCICPEAPLVGTGIEGKAAENSGHVLLSDCDGEATYVDGMRIEITNKKGEIKKYRLNKFVRSNASSCIDQRPLVNLGDKVKKGQPICDGPSTDQGELALGQNVLVAYMVWDGFNYEDAVIVSERLVQKDKYTSVHIEDYKIDVRETKLGPEVVTADIPNVSEEKLKNLDAEGIVRIGAEVQSGDILVGKITPKGETELSPEERLLRAIFGEKARDVRDSSLYLEHGEHGKVIDIKIFSAENGDKLQPGVIKQVQITVADLRKIQVGDKMAGRHGNKGVISKVVPVADMPFLEDGTPVDIILSPLGVISRMNLGQLLETHLGLAANALGYKAATPTLNGVTEEQIKAELVKAGFPASGQLQLCDGRTGEPFDHKTTVGYPYMLKLNHMVEDKIHQRSIGPYSLITQQPLGGKAQFGGQRFGEMEVWALEAYGAAHTLQEILTIKSDDVPGRSKAYEAIIKGEKITRVNLPESFNVLVRELKGLALDVELLSRNQDGTFRAVSEEESIKKPEEENRERVKTETVEE</sequence>
<dbReference type="Gene3D" id="3.90.1800.10">
    <property type="entry name" value="RNA polymerase alpha subunit dimerisation domain"/>
    <property type="match status" value="1"/>
</dbReference>
<feature type="domain" description="RNA polymerase beta subunit protrusion" evidence="13">
    <location>
        <begin position="29"/>
        <end position="380"/>
    </location>
</feature>
<feature type="region of interest" description="Disordered" evidence="9">
    <location>
        <begin position="1075"/>
        <end position="1101"/>
    </location>
</feature>
<evidence type="ECO:0000256" key="4">
    <source>
        <dbReference type="ARBA" id="ARBA00023163"/>
    </source>
</evidence>
<dbReference type="CDD" id="cd00653">
    <property type="entry name" value="RNA_pol_B_RPB2"/>
    <property type="match status" value="1"/>
</dbReference>
<feature type="compositionally biased region" description="Basic and acidic residues" evidence="9">
    <location>
        <begin position="1077"/>
        <end position="1101"/>
    </location>
</feature>
<gene>
    <name evidence="6" type="primary">rpoB</name>
    <name evidence="16" type="ORF">US42_C0005G0057</name>
</gene>
<dbReference type="InterPro" id="IPR014724">
    <property type="entry name" value="RNA_pol_RPB2_OB-fold"/>
</dbReference>
<dbReference type="Pfam" id="PF04560">
    <property type="entry name" value="RNA_pol_Rpb2_7"/>
    <property type="match status" value="1"/>
</dbReference>
<feature type="domain" description="DNA-directed RNA polymerase beta subunit external 1" evidence="15">
    <location>
        <begin position="473"/>
        <end position="543"/>
    </location>
</feature>
<dbReference type="FunFam" id="3.90.1800.10:FF:000001">
    <property type="entry name" value="DNA-directed RNA polymerase subunit beta"/>
    <property type="match status" value="1"/>
</dbReference>
<feature type="domain" description="RNA polymerase Rpb2" evidence="11">
    <location>
        <begin position="992"/>
        <end position="1066"/>
    </location>
</feature>
<dbReference type="InterPro" id="IPR007121">
    <property type="entry name" value="RNA_pol_bsu_CS"/>
</dbReference>
<dbReference type="HAMAP" id="MF_01321">
    <property type="entry name" value="RNApol_bact_RpoB"/>
    <property type="match status" value="1"/>
</dbReference>
<keyword evidence="2 6" id="KW-0808">Transferase</keyword>
<dbReference type="InterPro" id="IPR042107">
    <property type="entry name" value="DNA-dir_RNA_pol_bsu_ext_1_sf"/>
</dbReference>
<dbReference type="PATRIC" id="fig|1619046.3.peg.386"/>
<dbReference type="Gene3D" id="2.30.150.10">
    <property type="entry name" value="DNA-directed RNA polymerase, beta subunit, external 1 domain"/>
    <property type="match status" value="1"/>
</dbReference>
<dbReference type="AlphaFoldDB" id="A0A0G0GCX6"/>
<dbReference type="GO" id="GO:0000428">
    <property type="term" value="C:DNA-directed RNA polymerase complex"/>
    <property type="evidence" value="ECO:0007669"/>
    <property type="project" value="UniProtKB-KW"/>
</dbReference>
<evidence type="ECO:0000259" key="12">
    <source>
        <dbReference type="Pfam" id="PF04561"/>
    </source>
</evidence>
<evidence type="ECO:0000259" key="11">
    <source>
        <dbReference type="Pfam" id="PF04560"/>
    </source>
</evidence>
<dbReference type="InterPro" id="IPR007645">
    <property type="entry name" value="RNA_pol_Rpb2_3"/>
</dbReference>
<evidence type="ECO:0000256" key="7">
    <source>
        <dbReference type="RuleBase" id="RU000434"/>
    </source>
</evidence>
<dbReference type="Gene3D" id="2.40.270.10">
    <property type="entry name" value="DNA-directed RNA polymerase, subunit 2, domain 6"/>
    <property type="match status" value="2"/>
</dbReference>
<organism evidence="16 17">
    <name type="scientific">Candidatus Magasanikbacteria bacterium GW2011_GWC2_37_14</name>
    <dbReference type="NCBI Taxonomy" id="1619046"/>
    <lineage>
        <taxon>Bacteria</taxon>
        <taxon>Candidatus Magasanikiibacteriota</taxon>
    </lineage>
</organism>
<dbReference type="GO" id="GO:0006351">
    <property type="term" value="P:DNA-templated transcription"/>
    <property type="evidence" value="ECO:0007669"/>
    <property type="project" value="UniProtKB-UniRule"/>
</dbReference>
<evidence type="ECO:0000259" key="10">
    <source>
        <dbReference type="Pfam" id="PF00562"/>
    </source>
</evidence>
<evidence type="ECO:0000256" key="9">
    <source>
        <dbReference type="SAM" id="MobiDB-lite"/>
    </source>
</evidence>
<dbReference type="InterPro" id="IPR007644">
    <property type="entry name" value="RNA_pol_bsu_protrusion"/>
</dbReference>
<evidence type="ECO:0000313" key="16">
    <source>
        <dbReference type="EMBL" id="KKQ27832.1"/>
    </source>
</evidence>
<comment type="subunit">
    <text evidence="6 8">The RNAP catalytic core consists of 2 alpha, 1 beta, 1 beta' and 1 omega subunit. When a sigma factor is associated with the core the holoenzyme is formed, which can initiate transcription.</text>
</comment>
<dbReference type="Pfam" id="PF00562">
    <property type="entry name" value="RNA_pol_Rpb2_6"/>
    <property type="match status" value="1"/>
</dbReference>
<dbReference type="Proteomes" id="UP000034849">
    <property type="component" value="Unassembled WGS sequence"/>
</dbReference>
<reference evidence="16 17" key="1">
    <citation type="journal article" date="2015" name="Nature">
        <title>rRNA introns, odd ribosomes, and small enigmatic genomes across a large radiation of phyla.</title>
        <authorList>
            <person name="Brown C.T."/>
            <person name="Hug L.A."/>
            <person name="Thomas B.C."/>
            <person name="Sharon I."/>
            <person name="Castelle C.J."/>
            <person name="Singh A."/>
            <person name="Wilkins M.J."/>
            <person name="Williams K.H."/>
            <person name="Banfield J.F."/>
        </authorList>
    </citation>
    <scope>NUCLEOTIDE SEQUENCE [LARGE SCALE GENOMIC DNA]</scope>
</reference>